<evidence type="ECO:0000313" key="2">
    <source>
        <dbReference type="Proteomes" id="UP001432099"/>
    </source>
</evidence>
<dbReference type="Proteomes" id="UP001432099">
    <property type="component" value="Chromosome"/>
</dbReference>
<dbReference type="EMBL" id="AP028127">
    <property type="protein sequence ID" value="BEH90846.1"/>
    <property type="molecule type" value="Genomic_DNA"/>
</dbReference>
<sequence>MKNRIENSSWLEGEEQSPRLFKTEGKLHFDQAMREGDRLASLSFNMSDYERLVYTEQIATQGCNYLTMGLIVRGNDLDEINYKVAFYNENLTCLDIYVQNVAPEIETHFKRICVTYPIPTDTAFIRVGWEFKGLITGMSCFHPFVYLQ</sequence>
<reference evidence="1" key="1">
    <citation type="journal article" date="2024" name="Int. J. Syst. Evol. Microbiol.">
        <title>Turicibacter faecis sp. nov., isolated from faeces of heart failure mouse model.</title>
        <authorList>
            <person name="Imamura Y."/>
            <person name="Motooka D."/>
            <person name="Nakajima Y."/>
            <person name="Ito S."/>
            <person name="Kitakaze M."/>
            <person name="Iida T."/>
            <person name="Nakamura S."/>
        </authorList>
    </citation>
    <scope>NUCLEOTIDE SEQUENCE</scope>
    <source>
        <strain evidence="1">TC023</strain>
    </source>
</reference>
<proteinExistence type="predicted"/>
<keyword evidence="2" id="KW-1185">Reference proteome</keyword>
<dbReference type="RefSeq" id="WP_161832582.1">
    <property type="nucleotide sequence ID" value="NZ_AP028127.1"/>
</dbReference>
<gene>
    <name evidence="1" type="ORF">T23_09480</name>
</gene>
<name>A0ABN6ZB91_9FIRM</name>
<evidence type="ECO:0000313" key="1">
    <source>
        <dbReference type="EMBL" id="BEH90846.1"/>
    </source>
</evidence>
<protein>
    <submittedName>
        <fullName evidence="1">Uncharacterized protein</fullName>
    </submittedName>
</protein>
<accession>A0ABN6ZB91</accession>
<organism evidence="1 2">
    <name type="scientific">Turicibacter faecis</name>
    <dbReference type="NCBI Taxonomy" id="2963365"/>
    <lineage>
        <taxon>Bacteria</taxon>
        <taxon>Bacillati</taxon>
        <taxon>Bacillota</taxon>
        <taxon>Erysipelotrichia</taxon>
        <taxon>Erysipelotrichales</taxon>
        <taxon>Turicibacteraceae</taxon>
        <taxon>Turicibacter</taxon>
    </lineage>
</organism>